<dbReference type="InterPro" id="IPR045051">
    <property type="entry name" value="SBT"/>
</dbReference>
<dbReference type="SUPFAM" id="SSF52743">
    <property type="entry name" value="Subtilisin-like"/>
    <property type="match status" value="1"/>
</dbReference>
<dbReference type="InterPro" id="IPR036852">
    <property type="entry name" value="Peptidase_S8/S53_dom_sf"/>
</dbReference>
<evidence type="ECO:0000256" key="2">
    <source>
        <dbReference type="ARBA" id="ARBA00022670"/>
    </source>
</evidence>
<comment type="caution">
    <text evidence="9">The sequence shown here is derived from an EMBL/GenBank/DDBJ whole genome shotgun (WGS) entry which is preliminary data.</text>
</comment>
<dbReference type="Gramene" id="PHT74620">
    <property type="protein sequence ID" value="PHT74620"/>
    <property type="gene ID" value="T459_21897"/>
</dbReference>
<evidence type="ECO:0000259" key="8">
    <source>
        <dbReference type="Pfam" id="PF02225"/>
    </source>
</evidence>
<dbReference type="Proteomes" id="UP000222542">
    <property type="component" value="Unassembled WGS sequence"/>
</dbReference>
<dbReference type="PANTHER" id="PTHR10795">
    <property type="entry name" value="PROPROTEIN CONVERTASE SUBTILISIN/KEXIN"/>
    <property type="match status" value="1"/>
</dbReference>
<feature type="domain" description="PA" evidence="8">
    <location>
        <begin position="131"/>
        <end position="215"/>
    </location>
</feature>
<organism evidence="9 10">
    <name type="scientific">Capsicum annuum</name>
    <name type="common">Capsicum pepper</name>
    <dbReference type="NCBI Taxonomy" id="4072"/>
    <lineage>
        <taxon>Eukaryota</taxon>
        <taxon>Viridiplantae</taxon>
        <taxon>Streptophyta</taxon>
        <taxon>Embryophyta</taxon>
        <taxon>Tracheophyta</taxon>
        <taxon>Spermatophyta</taxon>
        <taxon>Magnoliopsida</taxon>
        <taxon>eudicotyledons</taxon>
        <taxon>Gunneridae</taxon>
        <taxon>Pentapetalae</taxon>
        <taxon>asterids</taxon>
        <taxon>lamiids</taxon>
        <taxon>Solanales</taxon>
        <taxon>Solanaceae</taxon>
        <taxon>Solanoideae</taxon>
        <taxon>Capsiceae</taxon>
        <taxon>Capsicum</taxon>
    </lineage>
</organism>
<gene>
    <name evidence="9" type="ORF">T459_21897</name>
</gene>
<dbReference type="Gene3D" id="3.40.50.200">
    <property type="entry name" value="Peptidase S8/S53 domain"/>
    <property type="match status" value="2"/>
</dbReference>
<reference evidence="9 10" key="2">
    <citation type="journal article" date="2017" name="Genome Biol.">
        <title>New reference genome sequences of hot pepper reveal the massive evolution of plant disease-resistance genes by retroduplication.</title>
        <authorList>
            <person name="Kim S."/>
            <person name="Park J."/>
            <person name="Yeom S.I."/>
            <person name="Kim Y.M."/>
            <person name="Seo E."/>
            <person name="Kim K.T."/>
            <person name="Kim M.S."/>
            <person name="Lee J.M."/>
            <person name="Cheong K."/>
            <person name="Shin H.S."/>
            <person name="Kim S.B."/>
            <person name="Han K."/>
            <person name="Lee J."/>
            <person name="Park M."/>
            <person name="Lee H.A."/>
            <person name="Lee H.Y."/>
            <person name="Lee Y."/>
            <person name="Oh S."/>
            <person name="Lee J.H."/>
            <person name="Choi E."/>
            <person name="Choi E."/>
            <person name="Lee S.E."/>
            <person name="Jeon J."/>
            <person name="Kim H."/>
            <person name="Choi G."/>
            <person name="Song H."/>
            <person name="Lee J."/>
            <person name="Lee S.C."/>
            <person name="Kwon J.K."/>
            <person name="Lee H.Y."/>
            <person name="Koo N."/>
            <person name="Hong Y."/>
            <person name="Kim R.W."/>
            <person name="Kang W.H."/>
            <person name="Huh J.H."/>
            <person name="Kang B.C."/>
            <person name="Yang T.J."/>
            <person name="Lee Y.H."/>
            <person name="Bennetzen J.L."/>
            <person name="Choi D."/>
        </authorList>
    </citation>
    <scope>NUCLEOTIDE SEQUENCE [LARGE SCALE GENOMIC DNA]</scope>
    <source>
        <strain evidence="10">cv. CM334</strain>
    </source>
</reference>
<dbReference type="Pfam" id="PF00082">
    <property type="entry name" value="Peptidase_S8"/>
    <property type="match status" value="1"/>
</dbReference>
<evidence type="ECO:0008006" key="11">
    <source>
        <dbReference type="Google" id="ProtNLM"/>
    </source>
</evidence>
<dbReference type="Pfam" id="PF02225">
    <property type="entry name" value="PA"/>
    <property type="match status" value="1"/>
</dbReference>
<dbReference type="PROSITE" id="PS00138">
    <property type="entry name" value="SUBTILASE_SER"/>
    <property type="match status" value="1"/>
</dbReference>
<evidence type="ECO:0000256" key="3">
    <source>
        <dbReference type="ARBA" id="ARBA00022729"/>
    </source>
</evidence>
<keyword evidence="5" id="KW-0720">Serine protease</keyword>
<dbReference type="FunFam" id="3.50.30.30:FF:000005">
    <property type="entry name" value="subtilisin-like protease SBT1.5"/>
    <property type="match status" value="1"/>
</dbReference>
<accession>A0A2G2YXY4</accession>
<reference evidence="9 10" key="1">
    <citation type="journal article" date="2014" name="Nat. Genet.">
        <title>Genome sequence of the hot pepper provides insights into the evolution of pungency in Capsicum species.</title>
        <authorList>
            <person name="Kim S."/>
            <person name="Park M."/>
            <person name="Yeom S.I."/>
            <person name="Kim Y.M."/>
            <person name="Lee J.M."/>
            <person name="Lee H.A."/>
            <person name="Seo E."/>
            <person name="Choi J."/>
            <person name="Cheong K."/>
            <person name="Kim K.T."/>
            <person name="Jung K."/>
            <person name="Lee G.W."/>
            <person name="Oh S.K."/>
            <person name="Bae C."/>
            <person name="Kim S.B."/>
            <person name="Lee H.Y."/>
            <person name="Kim S.Y."/>
            <person name="Kim M.S."/>
            <person name="Kang B.C."/>
            <person name="Jo Y.D."/>
            <person name="Yang H.B."/>
            <person name="Jeong H.J."/>
            <person name="Kang W.H."/>
            <person name="Kwon J.K."/>
            <person name="Shin C."/>
            <person name="Lim J.Y."/>
            <person name="Park J.H."/>
            <person name="Huh J.H."/>
            <person name="Kim J.S."/>
            <person name="Kim B.D."/>
            <person name="Cohen O."/>
            <person name="Paran I."/>
            <person name="Suh M.C."/>
            <person name="Lee S.B."/>
            <person name="Kim Y.K."/>
            <person name="Shin Y."/>
            <person name="Noh S.J."/>
            <person name="Park J."/>
            <person name="Seo Y.S."/>
            <person name="Kwon S.Y."/>
            <person name="Kim H.A."/>
            <person name="Park J.M."/>
            <person name="Kim H.J."/>
            <person name="Choi S.B."/>
            <person name="Bosland P.W."/>
            <person name="Reeves G."/>
            <person name="Jo S.H."/>
            <person name="Lee B.W."/>
            <person name="Cho H.T."/>
            <person name="Choi H.S."/>
            <person name="Lee M.S."/>
            <person name="Yu Y."/>
            <person name="Do Choi Y."/>
            <person name="Park B.S."/>
            <person name="van Deynze A."/>
            <person name="Ashrafi H."/>
            <person name="Hill T."/>
            <person name="Kim W.T."/>
            <person name="Pai H.S."/>
            <person name="Ahn H.K."/>
            <person name="Yeam I."/>
            <person name="Giovannoni J.J."/>
            <person name="Rose J.K."/>
            <person name="Sorensen I."/>
            <person name="Lee S.J."/>
            <person name="Kim R.W."/>
            <person name="Choi I.Y."/>
            <person name="Choi B.S."/>
            <person name="Lim J.S."/>
            <person name="Lee Y.H."/>
            <person name="Choi D."/>
        </authorList>
    </citation>
    <scope>NUCLEOTIDE SEQUENCE [LARGE SCALE GENOMIC DNA]</scope>
    <source>
        <strain evidence="10">cv. CM334</strain>
    </source>
</reference>
<dbReference type="AlphaFoldDB" id="A0A2G2YXY4"/>
<dbReference type="InterPro" id="IPR000209">
    <property type="entry name" value="Peptidase_S8/S53_dom"/>
</dbReference>
<name>A0A2G2YXY4_CAPAN</name>
<comment type="similarity">
    <text evidence="1 6">Belongs to the peptidase S8 family.</text>
</comment>
<dbReference type="Gene3D" id="3.50.30.30">
    <property type="match status" value="1"/>
</dbReference>
<evidence type="ECO:0000313" key="10">
    <source>
        <dbReference type="Proteomes" id="UP000222542"/>
    </source>
</evidence>
<sequence length="389" mass="42467">MAPHARIASYKVYWNETCAGSNILAAFDRAIMDGVDVLSVSLSNNSTNYYSDAIALGAFTAIKKGILVSCSAGNAGPWESTVVNTAPWVITVGAATLDRDFPATVTLGNGQKLQGVSLYSGKLEMKNKLLSLVYQQGGNLPSNLCFCSSLDPNVVGGKVVLCDRGANDRVEKGLAVKEANGVGMILANTLETGEELVVDSHLLPTVAVERKAGDVIKRICENKKQSDGYCQLWWKSGEAWPETVGPTSLNIDTQKTSFNIMSGTSMSCPHVTGVSALENLARLAVNNREKEGGREEFSTGRDYSMDLHNDYRLTSSSLWMKFPFEQRVKIASIHMEGEAIAWHRSYMRSRNSTTELSWTEYMLSLNERFGEGFEDAMEALKKLTQIGSV</sequence>
<dbReference type="InterPro" id="IPR003137">
    <property type="entry name" value="PA_domain"/>
</dbReference>
<keyword evidence="3" id="KW-0732">Signal</keyword>
<keyword evidence="2" id="KW-0645">Protease</keyword>
<dbReference type="GO" id="GO:0006508">
    <property type="term" value="P:proteolysis"/>
    <property type="evidence" value="ECO:0007669"/>
    <property type="project" value="UniProtKB-KW"/>
</dbReference>
<keyword evidence="10" id="KW-1185">Reference proteome</keyword>
<dbReference type="InterPro" id="IPR023828">
    <property type="entry name" value="Peptidase_S8_Ser-AS"/>
</dbReference>
<comment type="caution">
    <text evidence="6">Lacks conserved residue(s) required for the propagation of feature annotation.</text>
</comment>
<dbReference type="STRING" id="4072.A0A2G2YXY4"/>
<keyword evidence="4" id="KW-0378">Hydrolase</keyword>
<protein>
    <recommendedName>
        <fullName evidence="11">Peptidase S8/S53 domain-containing protein</fullName>
    </recommendedName>
</protein>
<dbReference type="CDD" id="cd02120">
    <property type="entry name" value="PA_subtilisin_like"/>
    <property type="match status" value="1"/>
</dbReference>
<dbReference type="EMBL" id="AYRZ02000008">
    <property type="protein sequence ID" value="PHT74620.1"/>
    <property type="molecule type" value="Genomic_DNA"/>
</dbReference>
<dbReference type="PROSITE" id="PS51892">
    <property type="entry name" value="SUBTILASE"/>
    <property type="match status" value="1"/>
</dbReference>
<feature type="domain" description="Peptidase S8/S53" evidence="7">
    <location>
        <begin position="1"/>
        <end position="277"/>
    </location>
</feature>
<proteinExistence type="inferred from homology"/>
<dbReference type="GO" id="GO:0004252">
    <property type="term" value="F:serine-type endopeptidase activity"/>
    <property type="evidence" value="ECO:0007669"/>
    <property type="project" value="InterPro"/>
</dbReference>
<evidence type="ECO:0000259" key="7">
    <source>
        <dbReference type="Pfam" id="PF00082"/>
    </source>
</evidence>
<evidence type="ECO:0000313" key="9">
    <source>
        <dbReference type="EMBL" id="PHT74620.1"/>
    </source>
</evidence>
<evidence type="ECO:0000256" key="5">
    <source>
        <dbReference type="ARBA" id="ARBA00022825"/>
    </source>
</evidence>
<evidence type="ECO:0000256" key="4">
    <source>
        <dbReference type="ARBA" id="ARBA00022801"/>
    </source>
</evidence>
<evidence type="ECO:0000256" key="6">
    <source>
        <dbReference type="PROSITE-ProRule" id="PRU01240"/>
    </source>
</evidence>
<evidence type="ECO:0000256" key="1">
    <source>
        <dbReference type="ARBA" id="ARBA00011073"/>
    </source>
</evidence>